<reference evidence="1 2" key="1">
    <citation type="submission" date="2014-04" db="EMBL/GenBank/DDBJ databases">
        <authorList>
            <consortium name="DOE Joint Genome Institute"/>
            <person name="Kuo A."/>
            <person name="Kohler A."/>
            <person name="Costa M.D."/>
            <person name="Nagy L.G."/>
            <person name="Floudas D."/>
            <person name="Copeland A."/>
            <person name="Barry K.W."/>
            <person name="Cichocki N."/>
            <person name="Veneault-Fourrey C."/>
            <person name="LaButti K."/>
            <person name="Lindquist E.A."/>
            <person name="Lipzen A."/>
            <person name="Lundell T."/>
            <person name="Morin E."/>
            <person name="Murat C."/>
            <person name="Sun H."/>
            <person name="Tunlid A."/>
            <person name="Henrissat B."/>
            <person name="Grigoriev I.V."/>
            <person name="Hibbett D.S."/>
            <person name="Martin F."/>
            <person name="Nordberg H.P."/>
            <person name="Cantor M.N."/>
            <person name="Hua S.X."/>
        </authorList>
    </citation>
    <scope>NUCLEOTIDE SEQUENCE [LARGE SCALE GENOMIC DNA]</scope>
    <source>
        <strain evidence="1 2">441</strain>
    </source>
</reference>
<dbReference type="Proteomes" id="UP000054018">
    <property type="component" value="Unassembled WGS sequence"/>
</dbReference>
<dbReference type="HOGENOM" id="CLU_2832114_0_0_1"/>
<name>A0A0D0A5M8_9AGAM</name>
<reference evidence="2" key="2">
    <citation type="submission" date="2015-01" db="EMBL/GenBank/DDBJ databases">
        <title>Evolutionary Origins and Diversification of the Mycorrhizal Mutualists.</title>
        <authorList>
            <consortium name="DOE Joint Genome Institute"/>
            <consortium name="Mycorrhizal Genomics Consortium"/>
            <person name="Kohler A."/>
            <person name="Kuo A."/>
            <person name="Nagy L.G."/>
            <person name="Floudas D."/>
            <person name="Copeland A."/>
            <person name="Barry K.W."/>
            <person name="Cichocki N."/>
            <person name="Veneault-Fourrey C."/>
            <person name="LaButti K."/>
            <person name="Lindquist E.A."/>
            <person name="Lipzen A."/>
            <person name="Lundell T."/>
            <person name="Morin E."/>
            <person name="Murat C."/>
            <person name="Riley R."/>
            <person name="Ohm R."/>
            <person name="Sun H."/>
            <person name="Tunlid A."/>
            <person name="Henrissat B."/>
            <person name="Grigoriev I.V."/>
            <person name="Hibbett D.S."/>
            <person name="Martin F."/>
        </authorList>
    </citation>
    <scope>NUCLEOTIDE SEQUENCE [LARGE SCALE GENOMIC DNA]</scope>
    <source>
        <strain evidence="2">441</strain>
    </source>
</reference>
<sequence length="66" mass="7132">MLRTRAAASVNTRSNEVGDSLVVNSTGLHLGQRPKCQAAQVPEMDPRQWVLKASGTVTERLPCIVS</sequence>
<accession>A0A0D0A5M8</accession>
<keyword evidence="2" id="KW-1185">Reference proteome</keyword>
<gene>
    <name evidence="1" type="ORF">PISMIDRAFT_182937</name>
</gene>
<dbReference type="AlphaFoldDB" id="A0A0D0A5M8"/>
<dbReference type="EMBL" id="KN833696">
    <property type="protein sequence ID" value="KIK27363.1"/>
    <property type="molecule type" value="Genomic_DNA"/>
</dbReference>
<evidence type="ECO:0000313" key="1">
    <source>
        <dbReference type="EMBL" id="KIK27363.1"/>
    </source>
</evidence>
<protein>
    <submittedName>
        <fullName evidence="1">Uncharacterized protein</fullName>
    </submittedName>
</protein>
<proteinExistence type="predicted"/>
<organism evidence="1 2">
    <name type="scientific">Pisolithus microcarpus 441</name>
    <dbReference type="NCBI Taxonomy" id="765257"/>
    <lineage>
        <taxon>Eukaryota</taxon>
        <taxon>Fungi</taxon>
        <taxon>Dikarya</taxon>
        <taxon>Basidiomycota</taxon>
        <taxon>Agaricomycotina</taxon>
        <taxon>Agaricomycetes</taxon>
        <taxon>Agaricomycetidae</taxon>
        <taxon>Boletales</taxon>
        <taxon>Sclerodermatineae</taxon>
        <taxon>Pisolithaceae</taxon>
        <taxon>Pisolithus</taxon>
    </lineage>
</organism>
<evidence type="ECO:0000313" key="2">
    <source>
        <dbReference type="Proteomes" id="UP000054018"/>
    </source>
</evidence>